<name>A0A8S1EL11_9PELO</name>
<keyword evidence="2" id="KW-1185">Reference proteome</keyword>
<evidence type="ECO:0000313" key="1">
    <source>
        <dbReference type="EMBL" id="CAB3404516.1"/>
    </source>
</evidence>
<accession>A0A8S1EL11</accession>
<comment type="caution">
    <text evidence="1">The sequence shown here is derived from an EMBL/GenBank/DDBJ whole genome shotgun (WGS) entry which is preliminary data.</text>
</comment>
<sequence length="310" mass="35393">MVTTVEGICLGQAAVQEHFPDVLSSSSSSTCSDDVKSNNSRWASWRPSFWWSSRKNGTSDKALVERILCSFRENNVVKLNQFLAERNEDNNQPEEVCHVEFEFCDEYIDDEAVPPNEIIKVASSLPRHISKSVKFSFEVTPEEKPKRMFVPMSTSTPRDISNIHDIQSNTFSPVLKINSSVMSTLNKSRARCESALSSEKMTDYLKLYHYDNGDEAEVEDKECNRVTSNETFTIKRQDESELGCQVLSEIDELKRRIEQLEKLQTNKQKLFLDSLNDSSKIFQNSTFAGFGLEDSSTEYYSIQNSNEAHK</sequence>
<gene>
    <name evidence="1" type="ORF">CBOVIS_LOCUS6836</name>
</gene>
<reference evidence="1 2" key="1">
    <citation type="submission" date="2020-04" db="EMBL/GenBank/DDBJ databases">
        <authorList>
            <person name="Laetsch R D."/>
            <person name="Stevens L."/>
            <person name="Kumar S."/>
            <person name="Blaxter L. M."/>
        </authorList>
    </citation>
    <scope>NUCLEOTIDE SEQUENCE [LARGE SCALE GENOMIC DNA]</scope>
</reference>
<dbReference type="AlphaFoldDB" id="A0A8S1EL11"/>
<dbReference type="Proteomes" id="UP000494206">
    <property type="component" value="Unassembled WGS sequence"/>
</dbReference>
<protein>
    <submittedName>
        <fullName evidence="1">Uncharacterized protein</fullName>
    </submittedName>
</protein>
<dbReference type="EMBL" id="CADEPM010000004">
    <property type="protein sequence ID" value="CAB3404516.1"/>
    <property type="molecule type" value="Genomic_DNA"/>
</dbReference>
<proteinExistence type="predicted"/>
<organism evidence="1 2">
    <name type="scientific">Caenorhabditis bovis</name>
    <dbReference type="NCBI Taxonomy" id="2654633"/>
    <lineage>
        <taxon>Eukaryota</taxon>
        <taxon>Metazoa</taxon>
        <taxon>Ecdysozoa</taxon>
        <taxon>Nematoda</taxon>
        <taxon>Chromadorea</taxon>
        <taxon>Rhabditida</taxon>
        <taxon>Rhabditina</taxon>
        <taxon>Rhabditomorpha</taxon>
        <taxon>Rhabditoidea</taxon>
        <taxon>Rhabditidae</taxon>
        <taxon>Peloderinae</taxon>
        <taxon>Caenorhabditis</taxon>
    </lineage>
</organism>
<dbReference type="OrthoDB" id="5824532at2759"/>
<evidence type="ECO:0000313" key="2">
    <source>
        <dbReference type="Proteomes" id="UP000494206"/>
    </source>
</evidence>